<evidence type="ECO:0000256" key="1">
    <source>
        <dbReference type="SAM" id="MobiDB-lite"/>
    </source>
</evidence>
<organism evidence="2 3">
    <name type="scientific">Ramazzottius varieornatus</name>
    <name type="common">Water bear</name>
    <name type="synonym">Tardigrade</name>
    <dbReference type="NCBI Taxonomy" id="947166"/>
    <lineage>
        <taxon>Eukaryota</taxon>
        <taxon>Metazoa</taxon>
        <taxon>Ecdysozoa</taxon>
        <taxon>Tardigrada</taxon>
        <taxon>Eutardigrada</taxon>
        <taxon>Parachela</taxon>
        <taxon>Hypsibioidea</taxon>
        <taxon>Ramazzottiidae</taxon>
        <taxon>Ramazzottius</taxon>
    </lineage>
</organism>
<accession>A0A1D1W1R0</accession>
<proteinExistence type="predicted"/>
<protein>
    <submittedName>
        <fullName evidence="2">Uncharacterized protein</fullName>
    </submittedName>
</protein>
<gene>
    <name evidence="2" type="primary">RvY_17331-1</name>
    <name evidence="2" type="synonym">RvY_17331.1</name>
    <name evidence="2" type="ORF">RvY_17331</name>
</gene>
<dbReference type="EMBL" id="BDGG01000015">
    <property type="protein sequence ID" value="GAV07505.1"/>
    <property type="molecule type" value="Genomic_DNA"/>
</dbReference>
<dbReference type="AlphaFoldDB" id="A0A1D1W1R0"/>
<evidence type="ECO:0000313" key="2">
    <source>
        <dbReference type="EMBL" id="GAV07505.1"/>
    </source>
</evidence>
<name>A0A1D1W1R0_RAMVA</name>
<sequence>MQNAENTCEPLLEVASGDSSSPKDRWRQLSGERGDWSEARKKCFEERDGWSKRTKLLVPRKVVKESVAKVNLPQYEQNGEALVNMQFFDANASASGHGKKLPQCNYNRFTIFSRIKKLTFTASAPHS</sequence>
<reference evidence="2 3" key="1">
    <citation type="journal article" date="2016" name="Nat. Commun.">
        <title>Extremotolerant tardigrade genome and improved radiotolerance of human cultured cells by tardigrade-unique protein.</title>
        <authorList>
            <person name="Hashimoto T."/>
            <person name="Horikawa D.D."/>
            <person name="Saito Y."/>
            <person name="Kuwahara H."/>
            <person name="Kozuka-Hata H."/>
            <person name="Shin-I T."/>
            <person name="Minakuchi Y."/>
            <person name="Ohishi K."/>
            <person name="Motoyama A."/>
            <person name="Aizu T."/>
            <person name="Enomoto A."/>
            <person name="Kondo K."/>
            <person name="Tanaka S."/>
            <person name="Hara Y."/>
            <person name="Koshikawa S."/>
            <person name="Sagara H."/>
            <person name="Miura T."/>
            <person name="Yokobori S."/>
            <person name="Miyagawa K."/>
            <person name="Suzuki Y."/>
            <person name="Kubo T."/>
            <person name="Oyama M."/>
            <person name="Kohara Y."/>
            <person name="Fujiyama A."/>
            <person name="Arakawa K."/>
            <person name="Katayama T."/>
            <person name="Toyoda A."/>
            <person name="Kunieda T."/>
        </authorList>
    </citation>
    <scope>NUCLEOTIDE SEQUENCE [LARGE SCALE GENOMIC DNA]</scope>
    <source>
        <strain evidence="2 3">YOKOZUNA-1</strain>
    </source>
</reference>
<evidence type="ECO:0000313" key="3">
    <source>
        <dbReference type="Proteomes" id="UP000186922"/>
    </source>
</evidence>
<feature type="compositionally biased region" description="Basic and acidic residues" evidence="1">
    <location>
        <begin position="21"/>
        <end position="32"/>
    </location>
</feature>
<comment type="caution">
    <text evidence="2">The sequence shown here is derived from an EMBL/GenBank/DDBJ whole genome shotgun (WGS) entry which is preliminary data.</text>
</comment>
<feature type="region of interest" description="Disordered" evidence="1">
    <location>
        <begin position="1"/>
        <end position="32"/>
    </location>
</feature>
<keyword evidence="3" id="KW-1185">Reference proteome</keyword>
<dbReference type="Proteomes" id="UP000186922">
    <property type="component" value="Unassembled WGS sequence"/>
</dbReference>